<proteinExistence type="predicted"/>
<feature type="non-terminal residue" evidence="1">
    <location>
        <position position="1"/>
    </location>
</feature>
<sequence>ETIKQGQSSLFCKIEKRIMEESTRLKDGNKAGDSKADDRFLKSLDKSITRELSSSSRTSSFSESIETGGSLLDRVQEKQKKKKKSSKPKPIQSSDLPEISTEGSCQNSSLDILYDLIASIGKNHIEAEEAICESEKCLAYNSSFSPLYLAKVLY</sequence>
<protein>
    <submittedName>
        <fullName evidence="1">13165_t:CDS:1</fullName>
    </submittedName>
</protein>
<organism evidence="1 2">
    <name type="scientific">Racocetra persica</name>
    <dbReference type="NCBI Taxonomy" id="160502"/>
    <lineage>
        <taxon>Eukaryota</taxon>
        <taxon>Fungi</taxon>
        <taxon>Fungi incertae sedis</taxon>
        <taxon>Mucoromycota</taxon>
        <taxon>Glomeromycotina</taxon>
        <taxon>Glomeromycetes</taxon>
        <taxon>Diversisporales</taxon>
        <taxon>Gigasporaceae</taxon>
        <taxon>Racocetra</taxon>
    </lineage>
</organism>
<reference evidence="1" key="1">
    <citation type="submission" date="2021-06" db="EMBL/GenBank/DDBJ databases">
        <authorList>
            <person name="Kallberg Y."/>
            <person name="Tangrot J."/>
            <person name="Rosling A."/>
        </authorList>
    </citation>
    <scope>NUCLEOTIDE SEQUENCE</scope>
    <source>
        <strain evidence="1">MA461A</strain>
    </source>
</reference>
<gene>
    <name evidence="1" type="ORF">RPERSI_LOCUS6433</name>
</gene>
<dbReference type="Proteomes" id="UP000789920">
    <property type="component" value="Unassembled WGS sequence"/>
</dbReference>
<comment type="caution">
    <text evidence="1">The sequence shown here is derived from an EMBL/GenBank/DDBJ whole genome shotgun (WGS) entry which is preliminary data.</text>
</comment>
<accession>A0ACA9MX29</accession>
<dbReference type="EMBL" id="CAJVQC010010254">
    <property type="protein sequence ID" value="CAG8614281.1"/>
    <property type="molecule type" value="Genomic_DNA"/>
</dbReference>
<evidence type="ECO:0000313" key="1">
    <source>
        <dbReference type="EMBL" id="CAG8614281.1"/>
    </source>
</evidence>
<name>A0ACA9MX29_9GLOM</name>
<evidence type="ECO:0000313" key="2">
    <source>
        <dbReference type="Proteomes" id="UP000789920"/>
    </source>
</evidence>
<keyword evidence="2" id="KW-1185">Reference proteome</keyword>